<reference evidence="1" key="1">
    <citation type="journal article" date="2019" name="Sci. Rep.">
        <title>Draft genome of Tanacetum cinerariifolium, the natural source of mosquito coil.</title>
        <authorList>
            <person name="Yamashiro T."/>
            <person name="Shiraishi A."/>
            <person name="Satake H."/>
            <person name="Nakayama K."/>
        </authorList>
    </citation>
    <scope>NUCLEOTIDE SEQUENCE</scope>
</reference>
<proteinExistence type="predicted"/>
<protein>
    <submittedName>
        <fullName evidence="1">Uncharacterized protein</fullName>
    </submittedName>
</protein>
<comment type="caution">
    <text evidence="1">The sequence shown here is derived from an EMBL/GenBank/DDBJ whole genome shotgun (WGS) entry which is preliminary data.</text>
</comment>
<gene>
    <name evidence="1" type="ORF">Tci_912000</name>
</gene>
<feature type="non-terminal residue" evidence="1">
    <location>
        <position position="1"/>
    </location>
</feature>
<dbReference type="AlphaFoldDB" id="A0A699W5E2"/>
<organism evidence="1">
    <name type="scientific">Tanacetum cinerariifolium</name>
    <name type="common">Dalmatian daisy</name>
    <name type="synonym">Chrysanthemum cinerariifolium</name>
    <dbReference type="NCBI Taxonomy" id="118510"/>
    <lineage>
        <taxon>Eukaryota</taxon>
        <taxon>Viridiplantae</taxon>
        <taxon>Streptophyta</taxon>
        <taxon>Embryophyta</taxon>
        <taxon>Tracheophyta</taxon>
        <taxon>Spermatophyta</taxon>
        <taxon>Magnoliopsida</taxon>
        <taxon>eudicotyledons</taxon>
        <taxon>Gunneridae</taxon>
        <taxon>Pentapetalae</taxon>
        <taxon>asterids</taxon>
        <taxon>campanulids</taxon>
        <taxon>Asterales</taxon>
        <taxon>Asteraceae</taxon>
        <taxon>Asteroideae</taxon>
        <taxon>Anthemideae</taxon>
        <taxon>Anthemidinae</taxon>
        <taxon>Tanacetum</taxon>
    </lineage>
</organism>
<accession>A0A699W5E2</accession>
<name>A0A699W5E2_TANCI</name>
<sequence length="40" mass="4206">LEDIYAVPNDGIFTSASYDAEGAVADFTNLESSVNVSPIL</sequence>
<evidence type="ECO:0000313" key="1">
    <source>
        <dbReference type="EMBL" id="GFD40031.1"/>
    </source>
</evidence>
<dbReference type="EMBL" id="BKCJ011526592">
    <property type="protein sequence ID" value="GFD40031.1"/>
    <property type="molecule type" value="Genomic_DNA"/>
</dbReference>